<keyword evidence="1" id="KW-0812">Transmembrane</keyword>
<evidence type="ECO:0000259" key="2">
    <source>
        <dbReference type="Pfam" id="PF00892"/>
    </source>
</evidence>
<feature type="transmembrane region" description="Helical" evidence="1">
    <location>
        <begin position="240"/>
        <end position="256"/>
    </location>
</feature>
<evidence type="ECO:0000313" key="4">
    <source>
        <dbReference type="Proteomes" id="UP000026249"/>
    </source>
</evidence>
<name>A0A037ZEG9_9RHOB</name>
<dbReference type="EMBL" id="JFKE01000013">
    <property type="protein sequence ID" value="KAJ54003.1"/>
    <property type="molecule type" value="Genomic_DNA"/>
</dbReference>
<feature type="transmembrane region" description="Helical" evidence="1">
    <location>
        <begin position="148"/>
        <end position="166"/>
    </location>
</feature>
<feature type="domain" description="EamA" evidence="2">
    <location>
        <begin position="6"/>
        <end position="139"/>
    </location>
</feature>
<feature type="transmembrane region" description="Helical" evidence="1">
    <location>
        <begin position="178"/>
        <end position="196"/>
    </location>
</feature>
<feature type="transmembrane region" description="Helical" evidence="1">
    <location>
        <begin position="124"/>
        <end position="142"/>
    </location>
</feature>
<reference evidence="3 4" key="1">
    <citation type="submission" date="2014-03" db="EMBL/GenBank/DDBJ databases">
        <title>Draft Genome Sequence of Actibacterium mucosum KCTC 23349, a Marine Alphaproteobacterium with Complex Ionic Requirements Isolated from Mediterranean Seawater at Malvarrosa Beach, Valencia, Spain.</title>
        <authorList>
            <person name="Arahal D.R."/>
            <person name="Shao Z."/>
            <person name="Lai Q."/>
            <person name="Pujalte M.J."/>
        </authorList>
    </citation>
    <scope>NUCLEOTIDE SEQUENCE [LARGE SCALE GENOMIC DNA]</scope>
    <source>
        <strain evidence="3 4">KCTC 23349</strain>
    </source>
</reference>
<dbReference type="InterPro" id="IPR000620">
    <property type="entry name" value="EamA_dom"/>
</dbReference>
<evidence type="ECO:0000313" key="3">
    <source>
        <dbReference type="EMBL" id="KAJ54003.1"/>
    </source>
</evidence>
<feature type="transmembrane region" description="Helical" evidence="1">
    <location>
        <begin position="71"/>
        <end position="91"/>
    </location>
</feature>
<proteinExistence type="predicted"/>
<dbReference type="PANTHER" id="PTHR22911">
    <property type="entry name" value="ACYL-MALONYL CONDENSING ENZYME-RELATED"/>
    <property type="match status" value="1"/>
</dbReference>
<feature type="domain" description="EamA" evidence="2">
    <location>
        <begin position="150"/>
        <end position="278"/>
    </location>
</feature>
<dbReference type="Pfam" id="PF00892">
    <property type="entry name" value="EamA"/>
    <property type="match status" value="2"/>
</dbReference>
<keyword evidence="1" id="KW-0472">Membrane</keyword>
<evidence type="ECO:0000256" key="1">
    <source>
        <dbReference type="SAM" id="Phobius"/>
    </source>
</evidence>
<organism evidence="3 4">
    <name type="scientific">Actibacterium mucosum KCTC 23349</name>
    <dbReference type="NCBI Taxonomy" id="1454373"/>
    <lineage>
        <taxon>Bacteria</taxon>
        <taxon>Pseudomonadati</taxon>
        <taxon>Pseudomonadota</taxon>
        <taxon>Alphaproteobacteria</taxon>
        <taxon>Rhodobacterales</taxon>
        <taxon>Roseobacteraceae</taxon>
        <taxon>Actibacterium</taxon>
    </lineage>
</organism>
<feature type="transmembrane region" description="Helical" evidence="1">
    <location>
        <begin position="262"/>
        <end position="279"/>
    </location>
</feature>
<accession>A0A037ZEG9</accession>
<protein>
    <recommendedName>
        <fullName evidence="2">EamA domain-containing protein</fullName>
    </recommendedName>
</protein>
<dbReference type="PANTHER" id="PTHR22911:SF135">
    <property type="entry name" value="BLR4310 PROTEIN"/>
    <property type="match status" value="1"/>
</dbReference>
<keyword evidence="1" id="KW-1133">Transmembrane helix</keyword>
<dbReference type="Proteomes" id="UP000026249">
    <property type="component" value="Unassembled WGS sequence"/>
</dbReference>
<feature type="transmembrane region" description="Helical" evidence="1">
    <location>
        <begin position="208"/>
        <end position="228"/>
    </location>
</feature>
<keyword evidence="4" id="KW-1185">Reference proteome</keyword>
<gene>
    <name evidence="3" type="ORF">ACMU_04685</name>
</gene>
<dbReference type="RefSeq" id="WP_035262884.1">
    <property type="nucleotide sequence ID" value="NZ_JFKE01000013.1"/>
</dbReference>
<dbReference type="STRING" id="1454373.ACMU_04685"/>
<dbReference type="SUPFAM" id="SSF103481">
    <property type="entry name" value="Multidrug resistance efflux transporter EmrE"/>
    <property type="match status" value="2"/>
</dbReference>
<dbReference type="InterPro" id="IPR037185">
    <property type="entry name" value="EmrE-like"/>
</dbReference>
<dbReference type="AlphaFoldDB" id="A0A037ZEG9"/>
<dbReference type="Gene3D" id="1.10.3730.20">
    <property type="match status" value="2"/>
</dbReference>
<sequence>MSPNQRGAALMVATMAAFTFNDAAIKVVGVDLSVYQMMFLRGVMVSVVFAVWLGVRGLGLSRVSRRDGWLMLLRGACEFAAAAVFLSALVVAEIGTLTAILQSTPLAVTLAGAIVLGERVGWRRWGAICAGFVGVMLIMQPSRDGIEAPALLALISVGFITLRDITTRYLSPDVPSKLAALVTAICVTIPAGLMTMTGDWVPVTATHAGLLVLAAALMVVGYLCSVATMRVGEISFVSPFRYSAILWALLLGVTLFGERPGFWQLAGAGIVVAAGIFTLRRNHAARRG</sequence>
<dbReference type="GO" id="GO:0016020">
    <property type="term" value="C:membrane"/>
    <property type="evidence" value="ECO:0007669"/>
    <property type="project" value="InterPro"/>
</dbReference>
<feature type="transmembrane region" description="Helical" evidence="1">
    <location>
        <begin position="39"/>
        <end position="59"/>
    </location>
</feature>
<dbReference type="OrthoDB" id="9815809at2"/>
<comment type="caution">
    <text evidence="3">The sequence shown here is derived from an EMBL/GenBank/DDBJ whole genome shotgun (WGS) entry which is preliminary data.</text>
</comment>
<feature type="transmembrane region" description="Helical" evidence="1">
    <location>
        <begin position="97"/>
        <end position="117"/>
    </location>
</feature>